<keyword evidence="3" id="KW-1185">Reference proteome</keyword>
<accession>A0ABM8PA81</accession>
<keyword evidence="1" id="KW-0732">Signal</keyword>
<name>A0ABM8PA81_9BURK</name>
<reference evidence="2 3" key="1">
    <citation type="submission" date="2020-10" db="EMBL/GenBank/DDBJ databases">
        <authorList>
            <person name="Peeters C."/>
        </authorList>
    </citation>
    <scope>NUCLEOTIDE SEQUENCE [LARGE SCALE GENOMIC DNA]</scope>
    <source>
        <strain evidence="2 3">LMG 27952</strain>
    </source>
</reference>
<dbReference type="EMBL" id="CAJHCQ010000030">
    <property type="protein sequence ID" value="CAD6560525.1"/>
    <property type="molecule type" value="Genomic_DNA"/>
</dbReference>
<sequence>MKRIIFFGGLLMLASNLGCAAPPDENMVKSCLQAQFVTSSITINILNTNEITQEDDYADGSMQATCLNIVEVIQATLKENLIRH</sequence>
<gene>
    <name evidence="2" type="ORF">LMG27952_07157</name>
</gene>
<protein>
    <submittedName>
        <fullName evidence="2">Uncharacterized protein</fullName>
    </submittedName>
</protein>
<evidence type="ECO:0000313" key="2">
    <source>
        <dbReference type="EMBL" id="CAD6560525.1"/>
    </source>
</evidence>
<proteinExistence type="predicted"/>
<organism evidence="2 3">
    <name type="scientific">Paraburkholderia hiiakae</name>
    <dbReference type="NCBI Taxonomy" id="1081782"/>
    <lineage>
        <taxon>Bacteria</taxon>
        <taxon>Pseudomonadati</taxon>
        <taxon>Pseudomonadota</taxon>
        <taxon>Betaproteobacteria</taxon>
        <taxon>Burkholderiales</taxon>
        <taxon>Burkholderiaceae</taxon>
        <taxon>Paraburkholderia</taxon>
    </lineage>
</organism>
<feature type="chain" id="PRO_5047120265" evidence="1">
    <location>
        <begin position="21"/>
        <end position="84"/>
    </location>
</feature>
<evidence type="ECO:0000313" key="3">
    <source>
        <dbReference type="Proteomes" id="UP000656319"/>
    </source>
</evidence>
<feature type="signal peptide" evidence="1">
    <location>
        <begin position="1"/>
        <end position="20"/>
    </location>
</feature>
<comment type="caution">
    <text evidence="2">The sequence shown here is derived from an EMBL/GenBank/DDBJ whole genome shotgun (WGS) entry which is preliminary data.</text>
</comment>
<evidence type="ECO:0000256" key="1">
    <source>
        <dbReference type="SAM" id="SignalP"/>
    </source>
</evidence>
<dbReference type="Proteomes" id="UP000656319">
    <property type="component" value="Unassembled WGS sequence"/>
</dbReference>